<evidence type="ECO:0000313" key="3">
    <source>
        <dbReference type="EMBL" id="KAJ1969809.1"/>
    </source>
</evidence>
<dbReference type="Pfam" id="PF09807">
    <property type="entry name" value="ELP6"/>
    <property type="match status" value="1"/>
</dbReference>
<dbReference type="PANTHER" id="PTHR16184">
    <property type="entry name" value="ELONGATOR COMPLEX PROTEIN 6"/>
    <property type="match status" value="1"/>
</dbReference>
<dbReference type="PANTHER" id="PTHR16184:SF6">
    <property type="entry name" value="ELONGATOR COMPLEX PROTEIN 6"/>
    <property type="match status" value="1"/>
</dbReference>
<proteinExistence type="inferred from homology"/>
<sequence>MGYRSLHSAFHFPQGRVFPGQCTFLITDALAADGSFLLHHFITSALQVGPSGTSSTEQLGTAMRRQLHLHSKPDSTSSASSAPGPDYQVILVGLAQIFNHYLLVARKLGVNLMTYREQNRFVFVDGLSRLASVSDSRTLVPGQANVPTTATTPSYVLPTFHHGDQSSQRYLDDLLREILSFLEQAQSSDSTQASSDKPSSPLTPCLIFDDISVLWNLGMDANAIVQFLLACKLAVESRDGALIILVHADTCLASQQQSTDRTTTDTNAFSKGYDYFIRSLQRLATIVLQTEPLTSGHSRDVHGQLSMLRGPQCYSKEFKSRVLHYKIYDNNAEFFAPGFSSAVL</sequence>
<accession>A0A9W8E531</accession>
<evidence type="ECO:0000256" key="1">
    <source>
        <dbReference type="ARBA" id="ARBA00005043"/>
    </source>
</evidence>
<dbReference type="GO" id="GO:0033588">
    <property type="term" value="C:elongator holoenzyme complex"/>
    <property type="evidence" value="ECO:0007669"/>
    <property type="project" value="InterPro"/>
</dbReference>
<reference evidence="3" key="1">
    <citation type="submission" date="2022-07" db="EMBL/GenBank/DDBJ databases">
        <title>Phylogenomic reconstructions and comparative analyses of Kickxellomycotina fungi.</title>
        <authorList>
            <person name="Reynolds N.K."/>
            <person name="Stajich J.E."/>
            <person name="Barry K."/>
            <person name="Grigoriev I.V."/>
            <person name="Crous P."/>
            <person name="Smith M.E."/>
        </authorList>
    </citation>
    <scope>NUCLEOTIDE SEQUENCE</scope>
    <source>
        <strain evidence="3">RSA 1196</strain>
    </source>
</reference>
<comment type="similarity">
    <text evidence="2">Belongs to the ELP6 family.</text>
</comment>
<evidence type="ECO:0000256" key="2">
    <source>
        <dbReference type="ARBA" id="ARBA00008837"/>
    </source>
</evidence>
<dbReference type="InterPro" id="IPR027417">
    <property type="entry name" value="P-loop_NTPase"/>
</dbReference>
<evidence type="ECO:0000313" key="4">
    <source>
        <dbReference type="Proteomes" id="UP001150925"/>
    </source>
</evidence>
<comment type="caution">
    <text evidence="3">The sequence shown here is derived from an EMBL/GenBank/DDBJ whole genome shotgun (WGS) entry which is preliminary data.</text>
</comment>
<dbReference type="AlphaFoldDB" id="A0A9W8E531"/>
<dbReference type="Proteomes" id="UP001150925">
    <property type="component" value="Unassembled WGS sequence"/>
</dbReference>
<protein>
    <submittedName>
        <fullName evidence="3">Elongator subunit elp6</fullName>
    </submittedName>
</protein>
<dbReference type="GO" id="GO:0002098">
    <property type="term" value="P:tRNA wobble uridine modification"/>
    <property type="evidence" value="ECO:0007669"/>
    <property type="project" value="InterPro"/>
</dbReference>
<dbReference type="InterPro" id="IPR018627">
    <property type="entry name" value="ELP6"/>
</dbReference>
<keyword evidence="4" id="KW-1185">Reference proteome</keyword>
<gene>
    <name evidence="3" type="primary">ELP6</name>
    <name evidence="3" type="ORF">IWQ62_000387</name>
</gene>
<dbReference type="Gene3D" id="3.40.50.300">
    <property type="entry name" value="P-loop containing nucleotide triphosphate hydrolases"/>
    <property type="match status" value="1"/>
</dbReference>
<dbReference type="EMBL" id="JANBPY010000022">
    <property type="protein sequence ID" value="KAJ1969809.1"/>
    <property type="molecule type" value="Genomic_DNA"/>
</dbReference>
<comment type="pathway">
    <text evidence="1">tRNA modification; 5-methoxycarbonylmethyl-2-thiouridine-tRNA biosynthesis.</text>
</comment>
<name>A0A9W8E531_9FUNG</name>
<organism evidence="3 4">
    <name type="scientific">Dispira parvispora</name>
    <dbReference type="NCBI Taxonomy" id="1520584"/>
    <lineage>
        <taxon>Eukaryota</taxon>
        <taxon>Fungi</taxon>
        <taxon>Fungi incertae sedis</taxon>
        <taxon>Zoopagomycota</taxon>
        <taxon>Kickxellomycotina</taxon>
        <taxon>Dimargaritomycetes</taxon>
        <taxon>Dimargaritales</taxon>
        <taxon>Dimargaritaceae</taxon>
        <taxon>Dispira</taxon>
    </lineage>
</organism>
<dbReference type="CDD" id="cd19495">
    <property type="entry name" value="Elp6"/>
    <property type="match status" value="1"/>
</dbReference>
<dbReference type="OrthoDB" id="9995306at2759"/>